<keyword evidence="1" id="KW-1133">Transmembrane helix</keyword>
<dbReference type="EMBL" id="BPLR01015619">
    <property type="protein sequence ID" value="GIY77399.1"/>
    <property type="molecule type" value="Genomic_DNA"/>
</dbReference>
<dbReference type="AlphaFoldDB" id="A0AAV4W650"/>
<keyword evidence="3" id="KW-1185">Reference proteome</keyword>
<evidence type="ECO:0000313" key="2">
    <source>
        <dbReference type="EMBL" id="GIY77399.1"/>
    </source>
</evidence>
<evidence type="ECO:0000256" key="1">
    <source>
        <dbReference type="SAM" id="Phobius"/>
    </source>
</evidence>
<evidence type="ECO:0000313" key="3">
    <source>
        <dbReference type="Proteomes" id="UP001054945"/>
    </source>
</evidence>
<feature type="transmembrane region" description="Helical" evidence="1">
    <location>
        <begin position="124"/>
        <end position="148"/>
    </location>
</feature>
<protein>
    <submittedName>
        <fullName evidence="2">Uncharacterized protein</fullName>
    </submittedName>
</protein>
<feature type="transmembrane region" description="Helical" evidence="1">
    <location>
        <begin position="98"/>
        <end position="118"/>
    </location>
</feature>
<proteinExistence type="predicted"/>
<gene>
    <name evidence="2" type="ORF">CEXT_508741</name>
</gene>
<organism evidence="2 3">
    <name type="scientific">Caerostris extrusa</name>
    <name type="common">Bark spider</name>
    <name type="synonym">Caerostris bankana</name>
    <dbReference type="NCBI Taxonomy" id="172846"/>
    <lineage>
        <taxon>Eukaryota</taxon>
        <taxon>Metazoa</taxon>
        <taxon>Ecdysozoa</taxon>
        <taxon>Arthropoda</taxon>
        <taxon>Chelicerata</taxon>
        <taxon>Arachnida</taxon>
        <taxon>Araneae</taxon>
        <taxon>Araneomorphae</taxon>
        <taxon>Entelegynae</taxon>
        <taxon>Araneoidea</taxon>
        <taxon>Araneidae</taxon>
        <taxon>Caerostris</taxon>
    </lineage>
</organism>
<accession>A0AAV4W650</accession>
<keyword evidence="1" id="KW-0812">Transmembrane</keyword>
<reference evidence="2 3" key="1">
    <citation type="submission" date="2021-06" db="EMBL/GenBank/DDBJ databases">
        <title>Caerostris extrusa draft genome.</title>
        <authorList>
            <person name="Kono N."/>
            <person name="Arakawa K."/>
        </authorList>
    </citation>
    <scope>NUCLEOTIDE SEQUENCE [LARGE SCALE GENOMIC DNA]</scope>
</reference>
<name>A0AAV4W650_CAEEX</name>
<sequence length="184" mass="21285">MINYWKSFSRIIVYFLRTTKPQSSKSSAERSFHSPRADDFVTANPQNLVCSRLSKPPLEGGKEVLNFPCLYLESPLHATLRTPFVLFHPPPHPHTLELFFFLFFVLVYLTATSTFILLQLEFFAVLFFFFVIGHIVVVCLTTFAVTAIKTIAVIRCGRVLFSIPVELTVWEKKCFQERNRSTLW</sequence>
<comment type="caution">
    <text evidence="2">The sequence shown here is derived from an EMBL/GenBank/DDBJ whole genome shotgun (WGS) entry which is preliminary data.</text>
</comment>
<dbReference type="Proteomes" id="UP001054945">
    <property type="component" value="Unassembled WGS sequence"/>
</dbReference>
<keyword evidence="1" id="KW-0472">Membrane</keyword>